<evidence type="ECO:0000313" key="2">
    <source>
        <dbReference type="Proteomes" id="UP000226712"/>
    </source>
</evidence>
<evidence type="ECO:0008006" key="3">
    <source>
        <dbReference type="Google" id="ProtNLM"/>
    </source>
</evidence>
<dbReference type="AlphaFoldDB" id="A0A2D6LP10"/>
<dbReference type="EMBL" id="NZBD01000002">
    <property type="protein sequence ID" value="MAG17915.1"/>
    <property type="molecule type" value="Genomic_DNA"/>
</dbReference>
<protein>
    <recommendedName>
        <fullName evidence="3">DUF4062 domain-containing protein</fullName>
    </recommendedName>
</protein>
<evidence type="ECO:0000313" key="1">
    <source>
        <dbReference type="EMBL" id="MAG17915.1"/>
    </source>
</evidence>
<proteinExistence type="predicted"/>
<accession>A0A2D6LP10</accession>
<name>A0A2D6LP10_9ARCH</name>
<sequence>MEKDYFRETKENLEKKIPSYDSDKFGKIRSQIRKKLQEREADFYVLLRNLKVLVLGDWYTKEKKQLLHSVKNHLLKNGVYAETIDKYYDTEKKGGLSQLQVLETCCISHQLIVFIDGDGKGTVTEQNYLSENYVFQGKIIFFIEQRKFDKLKANPSEYIKCFPAIYPYTSSELLDKILIYSNLRLYRLAEIIEHQNRTKKGLKRQNYTSWRTRLKNS</sequence>
<organism evidence="1 2">
    <name type="scientific">Candidatus Iainarchaeum sp</name>
    <dbReference type="NCBI Taxonomy" id="3101447"/>
    <lineage>
        <taxon>Archaea</taxon>
        <taxon>Candidatus Iainarchaeota</taxon>
        <taxon>Candidatus Iainarchaeia</taxon>
        <taxon>Candidatus Iainarchaeales</taxon>
        <taxon>Candidatus Iainarchaeaceae</taxon>
        <taxon>Candidatus Iainarchaeum</taxon>
    </lineage>
</organism>
<dbReference type="Proteomes" id="UP000226712">
    <property type="component" value="Unassembled WGS sequence"/>
</dbReference>
<reference evidence="2" key="1">
    <citation type="submission" date="2017-09" db="EMBL/GenBank/DDBJ databases">
        <title>The Reconstruction of 2,631 Draft Metagenome-Assembled Genomes from the Global Oceans.</title>
        <authorList>
            <person name="Tully B.J."/>
            <person name="Graham E.D."/>
            <person name="Heidelberg J.F."/>
        </authorList>
    </citation>
    <scope>NUCLEOTIDE SEQUENCE [LARGE SCALE GENOMIC DNA]</scope>
</reference>
<comment type="caution">
    <text evidence="1">The sequence shown here is derived from an EMBL/GenBank/DDBJ whole genome shotgun (WGS) entry which is preliminary data.</text>
</comment>
<gene>
    <name evidence="1" type="ORF">CL944_00370</name>
</gene>